<accession>A0A8X6WS77</accession>
<organism evidence="2 3">
    <name type="scientific">Trichonephila inaurata madagascariensis</name>
    <dbReference type="NCBI Taxonomy" id="2747483"/>
    <lineage>
        <taxon>Eukaryota</taxon>
        <taxon>Metazoa</taxon>
        <taxon>Ecdysozoa</taxon>
        <taxon>Arthropoda</taxon>
        <taxon>Chelicerata</taxon>
        <taxon>Arachnida</taxon>
        <taxon>Araneae</taxon>
        <taxon>Araneomorphae</taxon>
        <taxon>Entelegynae</taxon>
        <taxon>Araneoidea</taxon>
        <taxon>Nephilidae</taxon>
        <taxon>Trichonephila</taxon>
        <taxon>Trichonephila inaurata</taxon>
    </lineage>
</organism>
<protein>
    <submittedName>
        <fullName evidence="2">Uncharacterized protein</fullName>
    </submittedName>
</protein>
<dbReference type="Proteomes" id="UP000886998">
    <property type="component" value="Unassembled WGS sequence"/>
</dbReference>
<sequence>MRVGPGVGGRCIEGRPFARPTRGRADGDGQTPGVGSESGATRPRLFLFRTGKVISNKLAALDNCPAFGSSMVRNNVALATSLGVTPSVGNGRRTPERFALYSKRDSPSKISSPPAVVRDTRLDS</sequence>
<feature type="region of interest" description="Disordered" evidence="1">
    <location>
        <begin position="100"/>
        <end position="124"/>
    </location>
</feature>
<evidence type="ECO:0000256" key="1">
    <source>
        <dbReference type="SAM" id="MobiDB-lite"/>
    </source>
</evidence>
<name>A0A8X6WS77_9ARAC</name>
<comment type="caution">
    <text evidence="2">The sequence shown here is derived from an EMBL/GenBank/DDBJ whole genome shotgun (WGS) entry which is preliminary data.</text>
</comment>
<dbReference type="OrthoDB" id="10529302at2759"/>
<dbReference type="AlphaFoldDB" id="A0A8X6WS77"/>
<gene>
    <name evidence="2" type="ORF">TNIN_124701</name>
</gene>
<feature type="compositionally biased region" description="Gly residues" evidence="1">
    <location>
        <begin position="1"/>
        <end position="11"/>
    </location>
</feature>
<proteinExistence type="predicted"/>
<evidence type="ECO:0000313" key="2">
    <source>
        <dbReference type="EMBL" id="GFY40378.1"/>
    </source>
</evidence>
<feature type="region of interest" description="Disordered" evidence="1">
    <location>
        <begin position="1"/>
        <end position="40"/>
    </location>
</feature>
<evidence type="ECO:0000313" key="3">
    <source>
        <dbReference type="Proteomes" id="UP000886998"/>
    </source>
</evidence>
<keyword evidence="3" id="KW-1185">Reference proteome</keyword>
<reference evidence="2" key="1">
    <citation type="submission" date="2020-08" db="EMBL/GenBank/DDBJ databases">
        <title>Multicomponent nature underlies the extraordinary mechanical properties of spider dragline silk.</title>
        <authorList>
            <person name="Kono N."/>
            <person name="Nakamura H."/>
            <person name="Mori M."/>
            <person name="Yoshida Y."/>
            <person name="Ohtoshi R."/>
            <person name="Malay A.D."/>
            <person name="Moran D.A.P."/>
            <person name="Tomita M."/>
            <person name="Numata K."/>
            <person name="Arakawa K."/>
        </authorList>
    </citation>
    <scope>NUCLEOTIDE SEQUENCE</scope>
</reference>
<dbReference type="EMBL" id="BMAV01001882">
    <property type="protein sequence ID" value="GFY40378.1"/>
    <property type="molecule type" value="Genomic_DNA"/>
</dbReference>